<reference evidence="2" key="2">
    <citation type="submission" date="2025-05" db="UniProtKB">
        <authorList>
            <consortium name="EnsemblMetazoa"/>
        </authorList>
    </citation>
    <scope>IDENTIFICATION</scope>
    <source>
        <strain evidence="2">Foshan</strain>
    </source>
</reference>
<accession>A0ABM1ZUF1</accession>
<dbReference type="Proteomes" id="UP000069940">
    <property type="component" value="Unassembled WGS sequence"/>
</dbReference>
<evidence type="ECO:0000256" key="1">
    <source>
        <dbReference type="SAM" id="MobiDB-lite"/>
    </source>
</evidence>
<sequence length="350" mass="39883">MSSTVAFSMEPYRRGTSFNDWYTRMTYFFQVNNVEEKNKLAYFITMSGPVIFAEIRLLYPAGNFEQASLGDIVSKLKNRLDKTDPDMVQRYKFATRVQNPDESTEDFILNLKLQAEFCGFENYKQVAILDRLVAGIRDKNLRQRLLSEEKLTLANAEKLIATWEVARANAGTTDQQNGGQSGLVAALSNSPAQRVGETAARLSKVYQLAGEDRVGGTSSRGNVKSRLGFRPTERWQPAYRGGRRADASNSQTQEGRQGHRQWIRPDYSQMICNFCGVKGHIRKKCFKLKNLHRDAVNLVDSYRPGPSADRHISELLERMNTRNDEEDEDSDSDFHWKRGRNGSQNTDKDL</sequence>
<dbReference type="PANTHER" id="PTHR33198">
    <property type="entry name" value="ANK_REP_REGION DOMAIN-CONTAINING PROTEIN-RELATED"/>
    <property type="match status" value="1"/>
</dbReference>
<keyword evidence="3" id="KW-1185">Reference proteome</keyword>
<name>A0ABM1ZUF1_AEDAL</name>
<reference evidence="3" key="1">
    <citation type="journal article" date="2015" name="Proc. Natl. Acad. Sci. U.S.A.">
        <title>Genome sequence of the Asian Tiger mosquito, Aedes albopictus, reveals insights into its biology, genetics, and evolution.</title>
        <authorList>
            <person name="Chen X.G."/>
            <person name="Jiang X."/>
            <person name="Gu J."/>
            <person name="Xu M."/>
            <person name="Wu Y."/>
            <person name="Deng Y."/>
            <person name="Zhang C."/>
            <person name="Bonizzoni M."/>
            <person name="Dermauw W."/>
            <person name="Vontas J."/>
            <person name="Armbruster P."/>
            <person name="Huang X."/>
            <person name="Yang Y."/>
            <person name="Zhang H."/>
            <person name="He W."/>
            <person name="Peng H."/>
            <person name="Liu Y."/>
            <person name="Wu K."/>
            <person name="Chen J."/>
            <person name="Lirakis M."/>
            <person name="Topalis P."/>
            <person name="Van Leeuwen T."/>
            <person name="Hall A.B."/>
            <person name="Jiang X."/>
            <person name="Thorpe C."/>
            <person name="Mueller R.L."/>
            <person name="Sun C."/>
            <person name="Waterhouse R.M."/>
            <person name="Yan G."/>
            <person name="Tu Z.J."/>
            <person name="Fang X."/>
            <person name="James A.A."/>
        </authorList>
    </citation>
    <scope>NUCLEOTIDE SEQUENCE [LARGE SCALE GENOMIC DNA]</scope>
    <source>
        <strain evidence="3">Foshan</strain>
    </source>
</reference>
<protein>
    <recommendedName>
        <fullName evidence="4">CCHC-type domain-containing protein</fullName>
    </recommendedName>
</protein>
<proteinExistence type="predicted"/>
<dbReference type="RefSeq" id="XP_062698860.1">
    <property type="nucleotide sequence ID" value="XM_062842876.1"/>
</dbReference>
<feature type="region of interest" description="Disordered" evidence="1">
    <location>
        <begin position="320"/>
        <end position="350"/>
    </location>
</feature>
<organism evidence="2 3">
    <name type="scientific">Aedes albopictus</name>
    <name type="common">Asian tiger mosquito</name>
    <name type="synonym">Stegomyia albopicta</name>
    <dbReference type="NCBI Taxonomy" id="7160"/>
    <lineage>
        <taxon>Eukaryota</taxon>
        <taxon>Metazoa</taxon>
        <taxon>Ecdysozoa</taxon>
        <taxon>Arthropoda</taxon>
        <taxon>Hexapoda</taxon>
        <taxon>Insecta</taxon>
        <taxon>Pterygota</taxon>
        <taxon>Neoptera</taxon>
        <taxon>Endopterygota</taxon>
        <taxon>Diptera</taxon>
        <taxon>Nematocera</taxon>
        <taxon>Culicoidea</taxon>
        <taxon>Culicidae</taxon>
        <taxon>Culicinae</taxon>
        <taxon>Aedini</taxon>
        <taxon>Aedes</taxon>
        <taxon>Stegomyia</taxon>
    </lineage>
</organism>
<feature type="region of interest" description="Disordered" evidence="1">
    <location>
        <begin position="233"/>
        <end position="261"/>
    </location>
</feature>
<dbReference type="Gene3D" id="4.10.60.10">
    <property type="entry name" value="Zinc finger, CCHC-type"/>
    <property type="match status" value="1"/>
</dbReference>
<dbReference type="PANTHER" id="PTHR33198:SF19">
    <property type="entry name" value="CCHC-TYPE DOMAIN-CONTAINING PROTEIN"/>
    <property type="match status" value="1"/>
</dbReference>
<evidence type="ECO:0008006" key="4">
    <source>
        <dbReference type="Google" id="ProtNLM"/>
    </source>
</evidence>
<dbReference type="EnsemblMetazoa" id="AALFPA23_021742.R32188">
    <property type="protein sequence ID" value="AALFPA23_021742.P32188"/>
    <property type="gene ID" value="AALFPA23_021742"/>
</dbReference>
<dbReference type="GeneID" id="115268956"/>
<feature type="compositionally biased region" description="Polar residues" evidence="1">
    <location>
        <begin position="341"/>
        <end position="350"/>
    </location>
</feature>
<evidence type="ECO:0000313" key="2">
    <source>
        <dbReference type="EnsemblMetazoa" id="AALFPA23_021742.P32188"/>
    </source>
</evidence>
<evidence type="ECO:0000313" key="3">
    <source>
        <dbReference type="Proteomes" id="UP000069940"/>
    </source>
</evidence>